<comment type="caution">
    <text evidence="1">The sequence shown here is derived from an EMBL/GenBank/DDBJ whole genome shotgun (WGS) entry which is preliminary data.</text>
</comment>
<protein>
    <submittedName>
        <fullName evidence="1">SAM-dependent methyltransferase</fullName>
    </submittedName>
</protein>
<accession>A0ABT3HHS7</accession>
<keyword evidence="2" id="KW-1185">Reference proteome</keyword>
<sequence length="238" mass="26385">METSIEVEAGRSLGKTVPRLVIGLLKRTGLPRLATRSFEVLVSPALTRWRLQRLPADRPLKIVIGAGGLRLPGWISTSETVLNLLKAEDWDHQFSARRIDAILAEHVWEHLTPEEGLRAARICFEHMAPGGHLRIAVPDGCHPDPAYIEKVRVGGTGPAADDHKVLFTHRSLTALLEDVGFDVRLLEYYDDAGTFHAADWSPEDGMVFRSARFDARNRGGRLLYTSIIVDAVKPDADV</sequence>
<gene>
    <name evidence="1" type="ORF">M2319_004324</name>
</gene>
<dbReference type="InterPro" id="IPR029063">
    <property type="entry name" value="SAM-dependent_MTases_sf"/>
</dbReference>
<dbReference type="Pfam" id="PF13489">
    <property type="entry name" value="Methyltransf_23"/>
    <property type="match status" value="1"/>
</dbReference>
<dbReference type="GO" id="GO:0032259">
    <property type="term" value="P:methylation"/>
    <property type="evidence" value="ECO:0007669"/>
    <property type="project" value="UniProtKB-KW"/>
</dbReference>
<name>A0ABT3HHS7_9HYPH</name>
<organism evidence="1 2">
    <name type="scientific">Rhodobium gokarnense</name>
    <dbReference type="NCBI Taxonomy" id="364296"/>
    <lineage>
        <taxon>Bacteria</taxon>
        <taxon>Pseudomonadati</taxon>
        <taxon>Pseudomonadota</taxon>
        <taxon>Alphaproteobacteria</taxon>
        <taxon>Hyphomicrobiales</taxon>
        <taxon>Rhodobiaceae</taxon>
        <taxon>Rhodobium</taxon>
    </lineage>
</organism>
<dbReference type="GO" id="GO:0008168">
    <property type="term" value="F:methyltransferase activity"/>
    <property type="evidence" value="ECO:0007669"/>
    <property type="project" value="UniProtKB-KW"/>
</dbReference>
<evidence type="ECO:0000313" key="1">
    <source>
        <dbReference type="EMBL" id="MCW2309960.1"/>
    </source>
</evidence>
<dbReference type="Proteomes" id="UP001209755">
    <property type="component" value="Unassembled WGS sequence"/>
</dbReference>
<proteinExistence type="predicted"/>
<dbReference type="Gene3D" id="3.40.50.150">
    <property type="entry name" value="Vaccinia Virus protein VP39"/>
    <property type="match status" value="1"/>
</dbReference>
<dbReference type="RefSeq" id="WP_264603535.1">
    <property type="nucleotide sequence ID" value="NZ_JAOQNS010000016.1"/>
</dbReference>
<keyword evidence="1" id="KW-0489">Methyltransferase</keyword>
<dbReference type="EMBL" id="JAOQNS010000016">
    <property type="protein sequence ID" value="MCW2309960.1"/>
    <property type="molecule type" value="Genomic_DNA"/>
</dbReference>
<evidence type="ECO:0000313" key="2">
    <source>
        <dbReference type="Proteomes" id="UP001209755"/>
    </source>
</evidence>
<dbReference type="SUPFAM" id="SSF53335">
    <property type="entry name" value="S-adenosyl-L-methionine-dependent methyltransferases"/>
    <property type="match status" value="1"/>
</dbReference>
<reference evidence="2" key="1">
    <citation type="submission" date="2023-07" db="EMBL/GenBank/DDBJ databases">
        <title>Genome sequencing of Purple Non-Sulfur Bacteria from various extreme environments.</title>
        <authorList>
            <person name="Mayer M."/>
        </authorList>
    </citation>
    <scope>NUCLEOTIDE SEQUENCE [LARGE SCALE GENOMIC DNA]</scope>
    <source>
        <strain evidence="2">DSM 17935</strain>
    </source>
</reference>
<keyword evidence="1" id="KW-0808">Transferase</keyword>